<dbReference type="SUPFAM" id="SSF55154">
    <property type="entry name" value="CYTH-like phosphatases"/>
    <property type="match status" value="1"/>
</dbReference>
<dbReference type="GO" id="GO:0046872">
    <property type="term" value="F:metal ion binding"/>
    <property type="evidence" value="ECO:0007669"/>
    <property type="project" value="TreeGrafter"/>
</dbReference>
<dbReference type="InterPro" id="IPR033469">
    <property type="entry name" value="CYTH-like_dom_sf"/>
</dbReference>
<reference evidence="3" key="1">
    <citation type="submission" date="2016-10" db="EMBL/GenBank/DDBJ databases">
        <authorList>
            <person name="Varghese N."/>
            <person name="Submissions S."/>
        </authorList>
    </citation>
    <scope>NUCLEOTIDE SEQUENCE [LARGE SCALE GENOMIC DNA]</scope>
    <source>
        <strain evidence="3">CGMCC 1.6775</strain>
    </source>
</reference>
<evidence type="ECO:0000313" key="2">
    <source>
        <dbReference type="EMBL" id="SFN42298.1"/>
    </source>
</evidence>
<accession>A0A1I4YWA0</accession>
<dbReference type="PANTHER" id="PTHR39569">
    <property type="entry name" value="INORGANIC TRIPHOSPHATASE"/>
    <property type="match status" value="1"/>
</dbReference>
<name>A0A1I4YWA0_9GAMM</name>
<dbReference type="OrthoDB" id="3034217at2"/>
<evidence type="ECO:0000313" key="3">
    <source>
        <dbReference type="Proteomes" id="UP000199339"/>
    </source>
</evidence>
<dbReference type="PROSITE" id="PS51707">
    <property type="entry name" value="CYTH"/>
    <property type="match status" value="1"/>
</dbReference>
<dbReference type="Gene3D" id="2.40.320.10">
    <property type="entry name" value="Hypothetical Protein Pfu-838710-001"/>
    <property type="match status" value="1"/>
</dbReference>
<dbReference type="PANTHER" id="PTHR39569:SF1">
    <property type="entry name" value="INORGANIC TRIPHOSPHATASE"/>
    <property type="match status" value="1"/>
</dbReference>
<evidence type="ECO:0000259" key="1">
    <source>
        <dbReference type="PROSITE" id="PS51707"/>
    </source>
</evidence>
<dbReference type="AlphaFoldDB" id="A0A1I4YWA0"/>
<keyword evidence="3" id="KW-1185">Reference proteome</keyword>
<protein>
    <submittedName>
        <fullName evidence="2">CYTH domain-containing protein</fullName>
    </submittedName>
</protein>
<dbReference type="CDD" id="cd07756">
    <property type="entry name" value="CYTH-like_Pase_CHAD"/>
    <property type="match status" value="1"/>
</dbReference>
<sequence length="284" mass="31140">MAEELEIKLTVSEADQQKVQAWLSNDATAEYVGEKSLINRYFDTPGAELNRQKAALRVRQAGDKYIQTLKTRGEFVNGAHRRQEWEWPLPGPDLSLGLLADTPLADRVNLAELTVAFETNFRRQIWMIRRDDAEVEVALDSGTVAGGGRAEPLNEVEFELKSGNPAILMSLARELAEKVPVFLNLVSKAEQGYYLAGLYEPRIEPEAGALSITGFLYQLSLAWLQDLGWTAGGSDLSEVERAAGTAGAQAGLMSVLDALEQGASVRELARRPELGQLQLRLASA</sequence>
<feature type="domain" description="CYTH" evidence="1">
    <location>
        <begin position="2"/>
        <end position="199"/>
    </location>
</feature>
<dbReference type="SMART" id="SM01118">
    <property type="entry name" value="CYTH"/>
    <property type="match status" value="1"/>
</dbReference>
<dbReference type="EMBL" id="FOUR01000008">
    <property type="protein sequence ID" value="SFN42298.1"/>
    <property type="molecule type" value="Genomic_DNA"/>
</dbReference>
<dbReference type="InterPro" id="IPR023577">
    <property type="entry name" value="CYTH_domain"/>
</dbReference>
<dbReference type="RefSeq" id="WP_092005540.1">
    <property type="nucleotide sequence ID" value="NZ_FOUR01000008.1"/>
</dbReference>
<dbReference type="InterPro" id="IPR039013">
    <property type="entry name" value="YgiF"/>
</dbReference>
<dbReference type="GO" id="GO:0050355">
    <property type="term" value="F:inorganic triphosphate phosphatase activity"/>
    <property type="evidence" value="ECO:0007669"/>
    <property type="project" value="InterPro"/>
</dbReference>
<proteinExistence type="predicted"/>
<dbReference type="Proteomes" id="UP000199339">
    <property type="component" value="Unassembled WGS sequence"/>
</dbReference>
<dbReference type="Pfam" id="PF01928">
    <property type="entry name" value="CYTH"/>
    <property type="match status" value="1"/>
</dbReference>
<organism evidence="2 3">
    <name type="scientific">Marinobacter pelagius</name>
    <dbReference type="NCBI Taxonomy" id="379482"/>
    <lineage>
        <taxon>Bacteria</taxon>
        <taxon>Pseudomonadati</taxon>
        <taxon>Pseudomonadota</taxon>
        <taxon>Gammaproteobacteria</taxon>
        <taxon>Pseudomonadales</taxon>
        <taxon>Marinobacteraceae</taxon>
        <taxon>Marinobacter</taxon>
    </lineage>
</organism>
<gene>
    <name evidence="2" type="ORF">SAMN04487961_3051</name>
</gene>